<dbReference type="AlphaFoldDB" id="A0A0L7LPD1"/>
<keyword evidence="4 9" id="KW-0812">Transmembrane</keyword>
<dbReference type="Proteomes" id="UP000037510">
    <property type="component" value="Unassembled WGS sequence"/>
</dbReference>
<evidence type="ECO:0000313" key="13">
    <source>
        <dbReference type="Proteomes" id="UP000037510"/>
    </source>
</evidence>
<evidence type="ECO:0000256" key="10">
    <source>
        <dbReference type="SAM" id="MobiDB-lite"/>
    </source>
</evidence>
<dbReference type="PANTHER" id="PTHR11629:SF61">
    <property type="entry name" value="V-TYPE PROTON ATPASE SUBUNIT A"/>
    <property type="match status" value="1"/>
</dbReference>
<reference evidence="12 13" key="1">
    <citation type="journal article" date="2015" name="Genome Biol. Evol.">
        <title>The genome of winter moth (Operophtera brumata) provides a genomic perspective on sexual dimorphism and phenology.</title>
        <authorList>
            <person name="Derks M.F."/>
            <person name="Smit S."/>
            <person name="Salis L."/>
            <person name="Schijlen E."/>
            <person name="Bossers A."/>
            <person name="Mateman C."/>
            <person name="Pijl A.S."/>
            <person name="de Ridder D."/>
            <person name="Groenen M.A."/>
            <person name="Visser M.E."/>
            <person name="Megens H.J."/>
        </authorList>
    </citation>
    <scope>NUCLEOTIDE SEQUENCE [LARGE SCALE GENOMIC DNA]</scope>
    <source>
        <strain evidence="12">WM2013NL</strain>
        <tissue evidence="12">Head and thorax</tissue>
    </source>
</reference>
<dbReference type="PROSITE" id="PS50157">
    <property type="entry name" value="ZINC_FINGER_C2H2_2"/>
    <property type="match status" value="1"/>
</dbReference>
<keyword evidence="6 9" id="KW-0406">Ion transport</keyword>
<comment type="caution">
    <text evidence="12">The sequence shown here is derived from an EMBL/GenBank/DDBJ whole genome shotgun (WGS) entry which is preliminary data.</text>
</comment>
<dbReference type="InterPro" id="IPR013087">
    <property type="entry name" value="Znf_C2H2_type"/>
</dbReference>
<feature type="region of interest" description="Disordered" evidence="10">
    <location>
        <begin position="481"/>
        <end position="509"/>
    </location>
</feature>
<keyword evidence="8" id="KW-0479">Metal-binding</keyword>
<keyword evidence="7 9" id="KW-0472">Membrane</keyword>
<evidence type="ECO:0000256" key="4">
    <source>
        <dbReference type="ARBA" id="ARBA00022692"/>
    </source>
</evidence>
<feature type="domain" description="C2H2-type" evidence="11">
    <location>
        <begin position="546"/>
        <end position="573"/>
    </location>
</feature>
<evidence type="ECO:0000256" key="9">
    <source>
        <dbReference type="RuleBase" id="RU361189"/>
    </source>
</evidence>
<keyword evidence="5 9" id="KW-1133">Transmembrane helix</keyword>
<dbReference type="EMBL" id="JTDY01000414">
    <property type="protein sequence ID" value="KOB77297.1"/>
    <property type="molecule type" value="Genomic_DNA"/>
</dbReference>
<evidence type="ECO:0000256" key="6">
    <source>
        <dbReference type="ARBA" id="ARBA00023065"/>
    </source>
</evidence>
<keyword evidence="13" id="KW-1185">Reference proteome</keyword>
<evidence type="ECO:0000256" key="5">
    <source>
        <dbReference type="ARBA" id="ARBA00022989"/>
    </source>
</evidence>
<dbReference type="Gene3D" id="3.30.160.60">
    <property type="entry name" value="Classic Zinc Finger"/>
    <property type="match status" value="1"/>
</dbReference>
<evidence type="ECO:0000256" key="1">
    <source>
        <dbReference type="ARBA" id="ARBA00004141"/>
    </source>
</evidence>
<feature type="compositionally biased region" description="Basic residues" evidence="10">
    <location>
        <begin position="481"/>
        <end position="492"/>
    </location>
</feature>
<comment type="function">
    <text evidence="9">Essential component of the vacuolar proton pump (V-ATPase), a multimeric enzyme that catalyzes the translocation of protons across the membranes. Required for assembly and activity of the V-ATPase.</text>
</comment>
<feature type="transmembrane region" description="Helical" evidence="9">
    <location>
        <begin position="296"/>
        <end position="316"/>
    </location>
</feature>
<dbReference type="Pfam" id="PF01496">
    <property type="entry name" value="V_ATPase_I"/>
    <property type="match status" value="2"/>
</dbReference>
<gene>
    <name evidence="12" type="ORF">OBRU01_04320</name>
</gene>
<evidence type="ECO:0000256" key="8">
    <source>
        <dbReference type="PROSITE-ProRule" id="PRU00042"/>
    </source>
</evidence>
<keyword evidence="9" id="KW-0375">Hydrogen ion transport</keyword>
<feature type="compositionally biased region" description="Basic and acidic residues" evidence="10">
    <location>
        <begin position="493"/>
        <end position="504"/>
    </location>
</feature>
<comment type="subcellular location">
    <subcellularLocation>
        <location evidence="1">Membrane</location>
        <topology evidence="1">Multi-pass membrane protein</topology>
    </subcellularLocation>
</comment>
<evidence type="ECO:0000256" key="2">
    <source>
        <dbReference type="ARBA" id="ARBA00009904"/>
    </source>
</evidence>
<organism evidence="12 13">
    <name type="scientific">Operophtera brumata</name>
    <name type="common">Winter moth</name>
    <name type="synonym">Phalaena brumata</name>
    <dbReference type="NCBI Taxonomy" id="104452"/>
    <lineage>
        <taxon>Eukaryota</taxon>
        <taxon>Metazoa</taxon>
        <taxon>Ecdysozoa</taxon>
        <taxon>Arthropoda</taxon>
        <taxon>Hexapoda</taxon>
        <taxon>Insecta</taxon>
        <taxon>Pterygota</taxon>
        <taxon>Neoptera</taxon>
        <taxon>Endopterygota</taxon>
        <taxon>Lepidoptera</taxon>
        <taxon>Glossata</taxon>
        <taxon>Ditrysia</taxon>
        <taxon>Geometroidea</taxon>
        <taxon>Geometridae</taxon>
        <taxon>Larentiinae</taxon>
        <taxon>Operophtera</taxon>
    </lineage>
</organism>
<evidence type="ECO:0000259" key="11">
    <source>
        <dbReference type="PROSITE" id="PS50157"/>
    </source>
</evidence>
<dbReference type="GO" id="GO:0033179">
    <property type="term" value="C:proton-transporting V-type ATPase, V0 domain"/>
    <property type="evidence" value="ECO:0007669"/>
    <property type="project" value="InterPro"/>
</dbReference>
<proteinExistence type="inferred from homology"/>
<sequence length="573" mass="66615">MERRLRFMEAEMLKDEIYVPEAKEEPKTMHPSEIVSYEEWEDDVTEMLENQANLLKSYLELTELNYILTHIGPILGDVDPTGGLVVITGVVRRHKCFHFEMMMWRISRGNIYYRQAVEDKILLDPATKVISGFRANVYPCPETLTERTKMMDKIDERISDLKKVLDKTKYHRCKALRTVGKQWHSWMVQVRKAKAVFHHMNLFTLDITKNCLIGQCWVPVADLKRVQDTLKLYSDEIGTNVPSFLSKTVTNLVAPTFNRTNKFTYGFQKLINAYGLYTIITFPFLFGLMFGDIGHAILMTLFALWMINIYTGFIYNDMFSIAFSIKKTYFMNTKTAAELMATDYIDIDPQSKDHRDPYIFGFDPIHFKNYSSIYLEFIPELLLVCCLFLWLVFLIYFKWFTYSARDTDSKLGSSCAPQILILFIDMVLWKSSTAIPNCDAYMFSGQETIQRVLVSVFLACIPVLLLGKPIYLNNKNKKKRKTSLAKRKSSNFRRHEEDGPQKEEEPAEEITPFSELLIYQGVHTIEFALSTVSHTASYLRLWALPHKCDLCPKTFHKLSDLDKHKDVHEGNLI</sequence>
<keyword evidence="3 9" id="KW-0813">Transport</keyword>
<protein>
    <recommendedName>
        <fullName evidence="9">V-type proton ATPase subunit a</fullName>
    </recommendedName>
</protein>
<dbReference type="GO" id="GO:0008270">
    <property type="term" value="F:zinc ion binding"/>
    <property type="evidence" value="ECO:0007669"/>
    <property type="project" value="UniProtKB-KW"/>
</dbReference>
<dbReference type="STRING" id="104452.A0A0L7LPD1"/>
<accession>A0A0L7LPD1</accession>
<evidence type="ECO:0000256" key="7">
    <source>
        <dbReference type="ARBA" id="ARBA00023136"/>
    </source>
</evidence>
<dbReference type="GO" id="GO:0007035">
    <property type="term" value="P:vacuolar acidification"/>
    <property type="evidence" value="ECO:0007669"/>
    <property type="project" value="TreeGrafter"/>
</dbReference>
<feature type="transmembrane region" description="Helical" evidence="9">
    <location>
        <begin position="377"/>
        <end position="397"/>
    </location>
</feature>
<feature type="transmembrane region" description="Helical" evidence="9">
    <location>
        <begin position="271"/>
        <end position="290"/>
    </location>
</feature>
<dbReference type="PANTHER" id="PTHR11629">
    <property type="entry name" value="VACUOLAR PROTON ATPASES"/>
    <property type="match status" value="1"/>
</dbReference>
<dbReference type="GO" id="GO:0046961">
    <property type="term" value="F:proton-transporting ATPase activity, rotational mechanism"/>
    <property type="evidence" value="ECO:0007669"/>
    <property type="project" value="InterPro"/>
</dbReference>
<dbReference type="InterPro" id="IPR002490">
    <property type="entry name" value="V-ATPase_116kDa_su"/>
</dbReference>
<evidence type="ECO:0000256" key="3">
    <source>
        <dbReference type="ARBA" id="ARBA00022448"/>
    </source>
</evidence>
<feature type="transmembrane region" description="Helical" evidence="9">
    <location>
        <begin position="452"/>
        <end position="471"/>
    </location>
</feature>
<comment type="similarity">
    <text evidence="2 9">Belongs to the V-ATPase 116 kDa subunit family.</text>
</comment>
<dbReference type="GO" id="GO:0051117">
    <property type="term" value="F:ATPase binding"/>
    <property type="evidence" value="ECO:0007669"/>
    <property type="project" value="TreeGrafter"/>
</dbReference>
<name>A0A0L7LPD1_OPEBR</name>
<dbReference type="GO" id="GO:0016471">
    <property type="term" value="C:vacuolar proton-transporting V-type ATPase complex"/>
    <property type="evidence" value="ECO:0007669"/>
    <property type="project" value="TreeGrafter"/>
</dbReference>
<keyword evidence="8" id="KW-0863">Zinc-finger</keyword>
<dbReference type="PROSITE" id="PS00028">
    <property type="entry name" value="ZINC_FINGER_C2H2_1"/>
    <property type="match status" value="1"/>
</dbReference>
<keyword evidence="8" id="KW-0862">Zinc</keyword>
<evidence type="ECO:0000313" key="12">
    <source>
        <dbReference type="EMBL" id="KOB77297.1"/>
    </source>
</evidence>